<dbReference type="InterPro" id="IPR007569">
    <property type="entry name" value="DUF559"/>
</dbReference>
<dbReference type="RefSeq" id="WP_163229228.1">
    <property type="nucleotide sequence ID" value="NZ_WHZW01000002.1"/>
</dbReference>
<comment type="caution">
    <text evidence="2">The sequence shown here is derived from an EMBL/GenBank/DDBJ whole genome shotgun (WGS) entry which is preliminary data.</text>
</comment>
<dbReference type="Proteomes" id="UP000469194">
    <property type="component" value="Unassembled WGS sequence"/>
</dbReference>
<dbReference type="CDD" id="cd01038">
    <property type="entry name" value="Endonuclease_DUF559"/>
    <property type="match status" value="1"/>
</dbReference>
<evidence type="ECO:0000313" key="3">
    <source>
        <dbReference type="Proteomes" id="UP000469194"/>
    </source>
</evidence>
<dbReference type="InterPro" id="IPR011335">
    <property type="entry name" value="Restrct_endonuc-II-like"/>
</dbReference>
<sequence length="122" mass="14476">MRDYNHANTPLAKQLRRTMTPWERKLWHCFLKTHKLRWQRQKPIGNRIVDFYCAKARLVVELDGGGHYTPQQRSEDARRTRELESTVEGLMVIRFANNQVDRMFDAVCTEIDRVTMGRAEGR</sequence>
<accession>A0A6N9Z3B0</accession>
<dbReference type="Pfam" id="PF04480">
    <property type="entry name" value="DUF559"/>
    <property type="match status" value="1"/>
</dbReference>
<dbReference type="InterPro" id="IPR047216">
    <property type="entry name" value="Endonuclease_DUF559_bact"/>
</dbReference>
<dbReference type="EMBL" id="WHZW01000002">
    <property type="protein sequence ID" value="NEG88695.1"/>
    <property type="molecule type" value="Genomic_DNA"/>
</dbReference>
<proteinExistence type="predicted"/>
<keyword evidence="3" id="KW-1185">Reference proteome</keyword>
<organism evidence="2 3">
    <name type="scientific">Bifidobacterium aerophilum</name>
    <dbReference type="NCBI Taxonomy" id="1798155"/>
    <lineage>
        <taxon>Bacteria</taxon>
        <taxon>Bacillati</taxon>
        <taxon>Actinomycetota</taxon>
        <taxon>Actinomycetes</taxon>
        <taxon>Bifidobacteriales</taxon>
        <taxon>Bifidobacteriaceae</taxon>
        <taxon>Bifidobacterium</taxon>
    </lineage>
</organism>
<evidence type="ECO:0000313" key="2">
    <source>
        <dbReference type="EMBL" id="NEG88695.1"/>
    </source>
</evidence>
<protein>
    <submittedName>
        <fullName evidence="2">DUF559 domain-containing protein</fullName>
    </submittedName>
</protein>
<dbReference type="AlphaFoldDB" id="A0A6N9Z3B0"/>
<name>A0A6N9Z3B0_9BIFI</name>
<dbReference type="PANTHER" id="PTHR38590">
    <property type="entry name" value="BLL0828 PROTEIN"/>
    <property type="match status" value="1"/>
</dbReference>
<dbReference type="PANTHER" id="PTHR38590:SF1">
    <property type="entry name" value="BLL0828 PROTEIN"/>
    <property type="match status" value="1"/>
</dbReference>
<reference evidence="2 3" key="1">
    <citation type="submission" date="2019-10" db="EMBL/GenBank/DDBJ databases">
        <title>Bifidobacterium from non-human primates.</title>
        <authorList>
            <person name="Modesto M."/>
        </authorList>
    </citation>
    <scope>NUCLEOTIDE SEQUENCE [LARGE SCALE GENOMIC DNA]</scope>
    <source>
        <strain evidence="2 3">TRE17</strain>
    </source>
</reference>
<feature type="domain" description="DUF559" evidence="1">
    <location>
        <begin position="9"/>
        <end position="113"/>
    </location>
</feature>
<evidence type="ECO:0000259" key="1">
    <source>
        <dbReference type="Pfam" id="PF04480"/>
    </source>
</evidence>
<dbReference type="Gene3D" id="3.40.960.10">
    <property type="entry name" value="VSR Endonuclease"/>
    <property type="match status" value="1"/>
</dbReference>
<gene>
    <name evidence="2" type="ORF">GFD25_01470</name>
</gene>
<dbReference type="SUPFAM" id="SSF52980">
    <property type="entry name" value="Restriction endonuclease-like"/>
    <property type="match status" value="1"/>
</dbReference>